<dbReference type="Gene3D" id="4.10.1080.10">
    <property type="entry name" value="TSP type-3 repeat"/>
    <property type="match status" value="2"/>
</dbReference>
<dbReference type="OrthoDB" id="6197493at2"/>
<dbReference type="SUPFAM" id="SSF103647">
    <property type="entry name" value="TSP type-3 repeat"/>
    <property type="match status" value="3"/>
</dbReference>
<keyword evidence="4" id="KW-1185">Reference proteome</keyword>
<keyword evidence="2" id="KW-0732">Signal</keyword>
<feature type="chain" id="PRO_5022167910" evidence="2">
    <location>
        <begin position="32"/>
        <end position="2251"/>
    </location>
</feature>
<evidence type="ECO:0000313" key="4">
    <source>
        <dbReference type="Proteomes" id="UP000315439"/>
    </source>
</evidence>
<evidence type="ECO:0000256" key="2">
    <source>
        <dbReference type="SAM" id="SignalP"/>
    </source>
</evidence>
<dbReference type="Pfam" id="PF09136">
    <property type="entry name" value="Glucodextran_B"/>
    <property type="match status" value="1"/>
</dbReference>
<sequence length="2251" mass="244191">MIRILGNTIKQVTTNALFMLCAFLVIDQAQAYTGDSSSGEPPVISYVSGSGPLPSGTNKTLMVISTDVDAECRASAQDSGEFNSWSKKLSSTDKRTHQITVSLGSETNTQKYLRCKAVDTQGINDTSFVFPIYFGNSSIFAKPENLTADTPMNTDGNFTLNWSAVSGAASYQVMEQFEDGTWVSAQASTAQPITVTNISLNRADNGRYQYKVAACSDNTLANCGEFSNAAVVSVGANPMHFPPEISYLAGSGPYPDGTREIEYVVATNIDATCRASNNDTGIFEYWSKELSTADNRTHTGRLKLTGDNNTQIYIRCQTAGTRYANEVGFKFPIYFGQADILTKPQNLVADLPMNLGGNFTLSWDAVDGAARYHLVELYEDPQNEVNYWNKLELQSGQMSLSLNRPALGRYQYKISACTSEAANSCSEFSEEAVVSVGADPAHFPPVISYVLGKGPYPDEAREMAITISTNLDAKCRYSGSNSGIYPYWGHDFTTTDNREHYNKVKVYGPHNTQVYVRCEAIATKYYNKTSFVFPIEFGNSAILSKPENLVADIPMNLDGNFTLTWDSVDGAIYYHMMEQRDDEVWTPIPLVDGELSVSLSRPIEGRYQYKISACTDVERNHCSEFSWEAIVSVGANPLHFPPVMTYVSGSGPHPDGTREIDLIISTNIDALCRHKVKDNGTFRYWSRDLDSDDKRIHKTRMTLYGDHTHIKHVRCQGIETGYTNRHSLVFPVYFTDANTLHKPTNFTVDNANNNGSYTLSWDQVVGANAYHIMESVNNGDWVFVPTQGTNLTKSLGKTTDGEYRYLLSACTDQNKTQCGSFSDVVTVTVTGASGGGLDDDGDGVINSEDAFPNDPTEWEDSDSDGIGNNADTDDDNDGVSDAQDAFPLDPNESVDTDNDGIGNNADPDDDNDDVNDGEDAFPLDPNEWFDSDSDGIGNNADPDDDNDGVLDGDDAFPFDPNESVDTDADGVGNNADPDDDNDGVLDGDDAFPLDATESIDTDGDGIGNNADTDDDNDGVLDSDDAFPLDPNESSDLDGDGIGDNADLDRDGDGVNNDQDIYPEDGTRWLLEQVNDLSVQLVDETIKLSWSNITSGTNIAGYHIEKATWGGDFVRMVSVVSDVVEYVDTDVQNKAAYQYRIVTHTATDQLSQPGNLVSQFVAYNNDEIAGASVQLADDAPQLNWTSNNADEFVIYRGQTGTSATPIAVISESDFSADSQFDGNYYFADTHTVEGNTYQYQIQNRKNFTNPVNNGTFSLDGPLSPLVNYYHAQQLAIKLANAGELNAKQVSPDNYELLRANDAPVIVLNLEHLNAEGPLKVVLSDGANTIERETSNGLNVEIPSSAAVWTISSTVNTSSESGVAVIQSATATISIMIDGIEPQITVDGASQRESNEATINLSGTVSDDNEIESVVVDSSLLTNQSFNALLDGNNFTVEIPLSVGENLLTFTAKDVAGNQATATVTVTKEDLLKPVIEITSHTNNQELTSDSIDLIGRVQSDLPPKDIEVRLGQITSELTVNNDGSYGFSFNDLQLSEGDNSLKVVASSNAGNDEVTLVLILKTPDEITPPQLEIISPLPGSSVGQSNFIIQGQISGSALSSLAANGASVHLISTGPDSQSFNLPVSFPQAASQVNIEFVGTQNGETVISESFTYLLDNSQPVIQLTTALEVSPTINAVTRNPFLIEGTVTDDNLSALFINQNQVTLVPGATNNEFEFSANLELENGVESEVEIKAQDQSGNTTVEHYKLVSNAVTEIDIIAPTGNKDFLINDANFNLQILARVTGIQQNETVRATVDGTHQVPLAINDTLANGELLFPASGGEHKLVVEVLSSTGEVINGSQREFKLINPADIPLAMARTEPVNGERYAEPNGYIALYFSKPIDPSLLTIEVRETFSGQTYINEDERGLDFLEAKGYQLKDINRSNELVPGGLSQIPGDNIYAFYPQRDIAYGANVFVKVSYDGDEFHRFAYQVRALPTFVSGALYDQLEQPVEGIKVSLQGRDTFTNEDGVFQFGYGDSGQEALQSGIHKLVVNSNVEVNGLVSSGSVFDNAKFGVVERNINIEKGRKNDIGIVKTPILDIKTPFTPLQSGQDANLVGGELKLDLTSASLIYPDGKSSGQVHISFLELSDIDATVTQGAIPSWVYAVQPVGIQVSGDPKLSISMPKLYNSYDYIPDNGTYLLLVGRAANSNALVPVGVGEIQGIKLNSKGHFHLNKLDYIGYAFVPEALQDHLKDYADNKISIQALIAYLQQ</sequence>
<dbReference type="InterPro" id="IPR036116">
    <property type="entry name" value="FN3_sf"/>
</dbReference>
<organism evidence="3 4">
    <name type="scientific">Aliikangiella coralliicola</name>
    <dbReference type="NCBI Taxonomy" id="2592383"/>
    <lineage>
        <taxon>Bacteria</taxon>
        <taxon>Pseudomonadati</taxon>
        <taxon>Pseudomonadota</taxon>
        <taxon>Gammaproteobacteria</taxon>
        <taxon>Oceanospirillales</taxon>
        <taxon>Pleioneaceae</taxon>
        <taxon>Aliikangiella</taxon>
    </lineage>
</organism>
<protein>
    <submittedName>
        <fullName evidence="3">Uncharacterized protein</fullName>
    </submittedName>
</protein>
<dbReference type="PANTHER" id="PTHR10199:SF119">
    <property type="entry name" value="RE20510P"/>
    <property type="match status" value="1"/>
</dbReference>
<dbReference type="GO" id="GO:0005509">
    <property type="term" value="F:calcium ion binding"/>
    <property type="evidence" value="ECO:0007669"/>
    <property type="project" value="InterPro"/>
</dbReference>
<dbReference type="InterPro" id="IPR028974">
    <property type="entry name" value="TSP_type-3_rpt"/>
</dbReference>
<feature type="signal peptide" evidence="2">
    <location>
        <begin position="1"/>
        <end position="31"/>
    </location>
</feature>
<evidence type="ECO:0000256" key="1">
    <source>
        <dbReference type="SAM" id="MobiDB-lite"/>
    </source>
</evidence>
<feature type="region of interest" description="Disordered" evidence="1">
    <location>
        <begin position="834"/>
        <end position="1060"/>
    </location>
</feature>
<dbReference type="Gene3D" id="2.60.40.10">
    <property type="entry name" value="Immunoglobulins"/>
    <property type="match status" value="6"/>
</dbReference>
<name>A0A545UDD3_9GAMM</name>
<dbReference type="Proteomes" id="UP000315439">
    <property type="component" value="Unassembled WGS sequence"/>
</dbReference>
<dbReference type="RefSeq" id="WP_142894171.1">
    <property type="nucleotide sequence ID" value="NZ_ML660164.1"/>
</dbReference>
<gene>
    <name evidence="3" type="ORF">FLL46_13450</name>
</gene>
<proteinExistence type="predicted"/>
<dbReference type="SUPFAM" id="SSF49265">
    <property type="entry name" value="Fibronectin type III"/>
    <property type="match status" value="2"/>
</dbReference>
<reference evidence="3 4" key="1">
    <citation type="submission" date="2019-07" db="EMBL/GenBank/DDBJ databases">
        <title>Draft genome for Aliikangiella sp. M105.</title>
        <authorList>
            <person name="Wang G."/>
        </authorList>
    </citation>
    <scope>NUCLEOTIDE SEQUENCE [LARGE SCALE GENOMIC DNA]</scope>
    <source>
        <strain evidence="3 4">M105</strain>
    </source>
</reference>
<comment type="caution">
    <text evidence="3">The sequence shown here is derived from an EMBL/GenBank/DDBJ whole genome shotgun (WGS) entry which is preliminary data.</text>
</comment>
<feature type="compositionally biased region" description="Acidic residues" evidence="1">
    <location>
        <begin position="941"/>
        <end position="968"/>
    </location>
</feature>
<feature type="compositionally biased region" description="Acidic residues" evidence="1">
    <location>
        <begin position="976"/>
        <end position="1003"/>
    </location>
</feature>
<accession>A0A545UDD3</accession>
<dbReference type="EMBL" id="VIKS01000008">
    <property type="protein sequence ID" value="TQV87443.1"/>
    <property type="molecule type" value="Genomic_DNA"/>
</dbReference>
<dbReference type="PANTHER" id="PTHR10199">
    <property type="entry name" value="THROMBOSPONDIN"/>
    <property type="match status" value="1"/>
</dbReference>
<evidence type="ECO:0000313" key="3">
    <source>
        <dbReference type="EMBL" id="TQV87443.1"/>
    </source>
</evidence>
<feature type="compositionally biased region" description="Acidic residues" evidence="1">
    <location>
        <begin position="906"/>
        <end position="933"/>
    </location>
</feature>
<feature type="compositionally biased region" description="Acidic residues" evidence="1">
    <location>
        <begin position="1011"/>
        <end position="1040"/>
    </location>
</feature>
<dbReference type="InterPro" id="IPR013783">
    <property type="entry name" value="Ig-like_fold"/>
</dbReference>